<dbReference type="EMBL" id="BSXS01005603">
    <property type="protein sequence ID" value="GME84590.1"/>
    <property type="molecule type" value="Genomic_DNA"/>
</dbReference>
<sequence>MLSFHLVNQVLLDTGSSDLWVPSDRCISFACFLHRKYHHYFSSTYQANGTEFYLHYVSGSISGFVSQDTLNLGDLAIPTQNFAETTSGQPSLAWGLANFDGVLGLAYDAVSANHMVPPIFNAINRGLLDEPQFSFYLGDNRKSKDGGIFTIGGVDKSKFTGEITWLPVRRKAYWEVKLDGLRLGDEYANLEGYGAAIDTGTPLMTLPSQLAEILNAEIGAEKSGSGAYTIDCSKRDSLPDLSFNFDGYNFTISPFDYIFEESGSCFSAVMPLDFPDRIGPMAVIGDAFLIKYYSVYDLGKHAVGLAKAI</sequence>
<protein>
    <submittedName>
        <fullName evidence="1">Unnamed protein product</fullName>
    </submittedName>
</protein>
<reference evidence="1" key="1">
    <citation type="submission" date="2023-04" db="EMBL/GenBank/DDBJ databases">
        <title>Ambrosiozyma monospora NBRC 10751.</title>
        <authorList>
            <person name="Ichikawa N."/>
            <person name="Sato H."/>
            <person name="Tonouchi N."/>
        </authorList>
    </citation>
    <scope>NUCLEOTIDE SEQUENCE</scope>
    <source>
        <strain evidence="1">NBRC 10751</strain>
    </source>
</reference>
<keyword evidence="2" id="KW-1185">Reference proteome</keyword>
<evidence type="ECO:0000313" key="2">
    <source>
        <dbReference type="Proteomes" id="UP001165064"/>
    </source>
</evidence>
<gene>
    <name evidence="1" type="ORF">Amon02_000694900</name>
</gene>
<accession>A0ACB5TA99</accession>
<organism evidence="1 2">
    <name type="scientific">Ambrosiozyma monospora</name>
    <name type="common">Yeast</name>
    <name type="synonym">Endomycopsis monosporus</name>
    <dbReference type="NCBI Taxonomy" id="43982"/>
    <lineage>
        <taxon>Eukaryota</taxon>
        <taxon>Fungi</taxon>
        <taxon>Dikarya</taxon>
        <taxon>Ascomycota</taxon>
        <taxon>Saccharomycotina</taxon>
        <taxon>Pichiomycetes</taxon>
        <taxon>Pichiales</taxon>
        <taxon>Pichiaceae</taxon>
        <taxon>Ambrosiozyma</taxon>
    </lineage>
</organism>
<name>A0ACB5TA99_AMBMO</name>
<evidence type="ECO:0000313" key="1">
    <source>
        <dbReference type="EMBL" id="GME84590.1"/>
    </source>
</evidence>
<dbReference type="Proteomes" id="UP001165064">
    <property type="component" value="Unassembled WGS sequence"/>
</dbReference>
<proteinExistence type="predicted"/>
<comment type="caution">
    <text evidence="1">The sequence shown here is derived from an EMBL/GenBank/DDBJ whole genome shotgun (WGS) entry which is preliminary data.</text>
</comment>